<protein>
    <submittedName>
        <fullName evidence="2">Uncharacterized protein</fullName>
    </submittedName>
</protein>
<dbReference type="WBParaSite" id="PEQ_0000599101-mRNA-1">
    <property type="protein sequence ID" value="PEQ_0000599101-mRNA-1"/>
    <property type="gene ID" value="PEQ_0000599101"/>
</dbReference>
<dbReference type="Proteomes" id="UP000887564">
    <property type="component" value="Unplaced"/>
</dbReference>
<organism evidence="1 2">
    <name type="scientific">Parascaris equorum</name>
    <name type="common">Equine roundworm</name>
    <dbReference type="NCBI Taxonomy" id="6256"/>
    <lineage>
        <taxon>Eukaryota</taxon>
        <taxon>Metazoa</taxon>
        <taxon>Ecdysozoa</taxon>
        <taxon>Nematoda</taxon>
        <taxon>Chromadorea</taxon>
        <taxon>Rhabditida</taxon>
        <taxon>Spirurina</taxon>
        <taxon>Ascaridomorpha</taxon>
        <taxon>Ascaridoidea</taxon>
        <taxon>Ascarididae</taxon>
        <taxon>Parascaris</taxon>
    </lineage>
</organism>
<accession>A0A914RHH9</accession>
<dbReference type="GO" id="GO:0005615">
    <property type="term" value="C:extracellular space"/>
    <property type="evidence" value="ECO:0007669"/>
    <property type="project" value="TreeGrafter"/>
</dbReference>
<reference evidence="2" key="1">
    <citation type="submission" date="2022-11" db="UniProtKB">
        <authorList>
            <consortium name="WormBaseParasite"/>
        </authorList>
    </citation>
    <scope>IDENTIFICATION</scope>
</reference>
<proteinExistence type="predicted"/>
<evidence type="ECO:0000313" key="2">
    <source>
        <dbReference type="WBParaSite" id="PEQ_0000599101-mRNA-1"/>
    </source>
</evidence>
<keyword evidence="1" id="KW-1185">Reference proteome</keyword>
<name>A0A914RHH9_PAREQ</name>
<dbReference type="AlphaFoldDB" id="A0A914RHH9"/>
<dbReference type="PANTHER" id="PTHR39075:SF1">
    <property type="entry name" value="FI19908P1"/>
    <property type="match status" value="1"/>
</dbReference>
<evidence type="ECO:0000313" key="1">
    <source>
        <dbReference type="Proteomes" id="UP000887564"/>
    </source>
</evidence>
<dbReference type="PANTHER" id="PTHR39075">
    <property type="entry name" value="FI19908P1"/>
    <property type="match status" value="1"/>
</dbReference>
<sequence length="120" mass="13709">MIDMAVQVRKFGNVTFARHDICRSIIVAFRLISQKTVFHVYLLQVEAAFQAISAKEFDLDRNTETHFGNMHCIHHLIQEDEKAYVKHESKRVHVSCSGMVVSDGIYITSMDHLGRIVSCS</sequence>